<keyword evidence="1" id="KW-0472">Membrane</keyword>
<accession>A0A174HJ02</accession>
<organism evidence="2 3">
    <name type="scientific">Clostridium disporicum</name>
    <dbReference type="NCBI Taxonomy" id="84024"/>
    <lineage>
        <taxon>Bacteria</taxon>
        <taxon>Bacillati</taxon>
        <taxon>Bacillota</taxon>
        <taxon>Clostridia</taxon>
        <taxon>Eubacteriales</taxon>
        <taxon>Clostridiaceae</taxon>
        <taxon>Clostridium</taxon>
    </lineage>
</organism>
<evidence type="ECO:0000313" key="3">
    <source>
        <dbReference type="Proteomes" id="UP000095558"/>
    </source>
</evidence>
<dbReference type="RefSeq" id="WP_055277800.1">
    <property type="nucleotide sequence ID" value="NZ_CYZV01000047.1"/>
</dbReference>
<dbReference type="Proteomes" id="UP000095558">
    <property type="component" value="Unassembled WGS sequence"/>
</dbReference>
<dbReference type="AlphaFoldDB" id="A0A174HJ02"/>
<evidence type="ECO:0000256" key="1">
    <source>
        <dbReference type="SAM" id="Phobius"/>
    </source>
</evidence>
<gene>
    <name evidence="2" type="ORF">ERS852470_03250</name>
</gene>
<proteinExistence type="predicted"/>
<evidence type="ECO:0000313" key="2">
    <source>
        <dbReference type="EMBL" id="CUO74884.1"/>
    </source>
</evidence>
<sequence length="104" mass="12117">MYVDLNCIVETIATLISITFISCLIAITIYKLIQSWDEGKERYLANEENERREELNKKRLENLKLENLEVKLTSEDIELLNLIAGNKGTPKGVLRNMLREHLRN</sequence>
<reference evidence="2 3" key="1">
    <citation type="submission" date="2015-09" db="EMBL/GenBank/DDBJ databases">
        <authorList>
            <consortium name="Pathogen Informatics"/>
        </authorList>
    </citation>
    <scope>NUCLEOTIDE SEQUENCE [LARGE SCALE GENOMIC DNA]</scope>
    <source>
        <strain evidence="2 3">2789STDY5834855</strain>
    </source>
</reference>
<keyword evidence="1" id="KW-0812">Transmembrane</keyword>
<keyword evidence="1" id="KW-1133">Transmembrane helix</keyword>
<protein>
    <submittedName>
        <fullName evidence="2">Uncharacterized protein</fullName>
    </submittedName>
</protein>
<dbReference type="EMBL" id="CYZV01000047">
    <property type="protein sequence ID" value="CUO74884.1"/>
    <property type="molecule type" value="Genomic_DNA"/>
</dbReference>
<name>A0A174HJ02_9CLOT</name>
<feature type="transmembrane region" description="Helical" evidence="1">
    <location>
        <begin position="12"/>
        <end position="33"/>
    </location>
</feature>